<dbReference type="EMBL" id="JBBPBM010000051">
    <property type="protein sequence ID" value="KAK8519481.1"/>
    <property type="molecule type" value="Genomic_DNA"/>
</dbReference>
<keyword evidence="3" id="KW-1185">Reference proteome</keyword>
<reference evidence="2 3" key="1">
    <citation type="journal article" date="2024" name="G3 (Bethesda)">
        <title>Genome assembly of Hibiscus sabdariffa L. provides insights into metabolisms of medicinal natural products.</title>
        <authorList>
            <person name="Kim T."/>
        </authorList>
    </citation>
    <scope>NUCLEOTIDE SEQUENCE [LARGE SCALE GENOMIC DNA]</scope>
    <source>
        <strain evidence="2">TK-2024</strain>
        <tissue evidence="2">Old leaves</tissue>
    </source>
</reference>
<dbReference type="PANTHER" id="PTHR37245">
    <property type="entry name" value="PAMP-INDUCED SECRETED PEPTIDE 1"/>
    <property type="match status" value="1"/>
</dbReference>
<dbReference type="Proteomes" id="UP001472677">
    <property type="component" value="Unassembled WGS sequence"/>
</dbReference>
<feature type="chain" id="PRO_5047364115" evidence="1">
    <location>
        <begin position="28"/>
        <end position="70"/>
    </location>
</feature>
<dbReference type="InterPro" id="IPR040273">
    <property type="entry name" value="PIP1"/>
</dbReference>
<dbReference type="PANTHER" id="PTHR37245:SF4">
    <property type="entry name" value="PAMP-INDUCED SECRETED PEPTIDE 1"/>
    <property type="match status" value="1"/>
</dbReference>
<gene>
    <name evidence="2" type="ORF">V6N12_025518</name>
</gene>
<comment type="caution">
    <text evidence="2">The sequence shown here is derived from an EMBL/GenBank/DDBJ whole genome shotgun (WGS) entry which is preliminary data.</text>
</comment>
<proteinExistence type="predicted"/>
<name>A0ABR2CJF5_9ROSI</name>
<accession>A0ABR2CJF5</accession>
<evidence type="ECO:0000256" key="1">
    <source>
        <dbReference type="SAM" id="SignalP"/>
    </source>
</evidence>
<sequence length="70" mass="7613">MNSRKLSTLLFIFVVSVAVLSQVGVEAARVLPEDFAAVNHLGTVYHKAKFSMSYWLQRLASGPSPQGPGH</sequence>
<evidence type="ECO:0000313" key="2">
    <source>
        <dbReference type="EMBL" id="KAK8519481.1"/>
    </source>
</evidence>
<feature type="signal peptide" evidence="1">
    <location>
        <begin position="1"/>
        <end position="27"/>
    </location>
</feature>
<organism evidence="2 3">
    <name type="scientific">Hibiscus sabdariffa</name>
    <name type="common">roselle</name>
    <dbReference type="NCBI Taxonomy" id="183260"/>
    <lineage>
        <taxon>Eukaryota</taxon>
        <taxon>Viridiplantae</taxon>
        <taxon>Streptophyta</taxon>
        <taxon>Embryophyta</taxon>
        <taxon>Tracheophyta</taxon>
        <taxon>Spermatophyta</taxon>
        <taxon>Magnoliopsida</taxon>
        <taxon>eudicotyledons</taxon>
        <taxon>Gunneridae</taxon>
        <taxon>Pentapetalae</taxon>
        <taxon>rosids</taxon>
        <taxon>malvids</taxon>
        <taxon>Malvales</taxon>
        <taxon>Malvaceae</taxon>
        <taxon>Malvoideae</taxon>
        <taxon>Hibiscus</taxon>
    </lineage>
</organism>
<evidence type="ECO:0000313" key="3">
    <source>
        <dbReference type="Proteomes" id="UP001472677"/>
    </source>
</evidence>
<protein>
    <submittedName>
        <fullName evidence="2">Uncharacterized protein</fullName>
    </submittedName>
</protein>
<keyword evidence="1" id="KW-0732">Signal</keyword>